<keyword evidence="3" id="KW-1185">Reference proteome</keyword>
<dbReference type="STRING" id="1302685.SAMN05444408_103280"/>
<keyword evidence="1" id="KW-1133">Transmembrane helix</keyword>
<name>A0A1M4VT69_9FLAO</name>
<dbReference type="AlphaFoldDB" id="A0A1M4VT69"/>
<sequence length="213" mass="25596">MISKLDILNKIYEIVVLVNLLLSIYILMKGKSGQQFHFYVYISVVTIIDIIFPILKLENVMNSNYLFFIFILISYLYFFYFFRKNFKEKIYRSIWTIVFSVFFGMTLIHQIRYNFDELTSFTLALLPLFCIFGSMGWFVYILNQKVEGPIFDKKSFWISCGLLIWSVFFLFRGLPMYYFNNLDPDFLKGISMIFTIVNIITYLLFFRSQFCEK</sequence>
<feature type="transmembrane region" description="Helical" evidence="1">
    <location>
        <begin position="7"/>
        <end position="26"/>
    </location>
</feature>
<keyword evidence="1" id="KW-0812">Transmembrane</keyword>
<feature type="transmembrane region" description="Helical" evidence="1">
    <location>
        <begin position="38"/>
        <end position="57"/>
    </location>
</feature>
<keyword evidence="1" id="KW-0472">Membrane</keyword>
<gene>
    <name evidence="2" type="ORF">SAMN05444408_103280</name>
</gene>
<feature type="transmembrane region" description="Helical" evidence="1">
    <location>
        <begin position="155"/>
        <end position="174"/>
    </location>
</feature>
<reference evidence="3" key="1">
    <citation type="submission" date="2016-11" db="EMBL/GenBank/DDBJ databases">
        <authorList>
            <person name="Varghese N."/>
            <person name="Submissions S."/>
        </authorList>
    </citation>
    <scope>NUCLEOTIDE SEQUENCE [LARGE SCALE GENOMIC DNA]</scope>
    <source>
        <strain evidence="3">DSM 26898</strain>
    </source>
</reference>
<evidence type="ECO:0000313" key="3">
    <source>
        <dbReference type="Proteomes" id="UP000184236"/>
    </source>
</evidence>
<organism evidence="2 3">
    <name type="scientific">Chryseobacterium takakiae</name>
    <dbReference type="NCBI Taxonomy" id="1302685"/>
    <lineage>
        <taxon>Bacteria</taxon>
        <taxon>Pseudomonadati</taxon>
        <taxon>Bacteroidota</taxon>
        <taxon>Flavobacteriia</taxon>
        <taxon>Flavobacteriales</taxon>
        <taxon>Weeksellaceae</taxon>
        <taxon>Chryseobacterium group</taxon>
        <taxon>Chryseobacterium</taxon>
    </lineage>
</organism>
<proteinExistence type="predicted"/>
<dbReference type="Proteomes" id="UP000184236">
    <property type="component" value="Unassembled WGS sequence"/>
</dbReference>
<feature type="transmembrane region" description="Helical" evidence="1">
    <location>
        <begin position="186"/>
        <end position="206"/>
    </location>
</feature>
<dbReference type="EMBL" id="FQVO01000003">
    <property type="protein sequence ID" value="SHE72234.1"/>
    <property type="molecule type" value="Genomic_DNA"/>
</dbReference>
<evidence type="ECO:0000313" key="2">
    <source>
        <dbReference type="EMBL" id="SHE72234.1"/>
    </source>
</evidence>
<evidence type="ECO:0000256" key="1">
    <source>
        <dbReference type="SAM" id="Phobius"/>
    </source>
</evidence>
<feature type="transmembrane region" description="Helical" evidence="1">
    <location>
        <begin position="123"/>
        <end position="143"/>
    </location>
</feature>
<accession>A0A1M4VT69</accession>
<feature type="transmembrane region" description="Helical" evidence="1">
    <location>
        <begin position="94"/>
        <end position="111"/>
    </location>
</feature>
<protein>
    <submittedName>
        <fullName evidence="2">Uncharacterized protein</fullName>
    </submittedName>
</protein>
<feature type="transmembrane region" description="Helical" evidence="1">
    <location>
        <begin position="63"/>
        <end position="82"/>
    </location>
</feature>